<evidence type="ECO:0000313" key="2">
    <source>
        <dbReference type="EMBL" id="QDT06268.1"/>
    </source>
</evidence>
<dbReference type="KEGG" id="rlc:K227x_46770"/>
<evidence type="ECO:0000313" key="3">
    <source>
        <dbReference type="Proteomes" id="UP000318538"/>
    </source>
</evidence>
<feature type="signal peptide" evidence="1">
    <location>
        <begin position="1"/>
        <end position="21"/>
    </location>
</feature>
<accession>A0A517NGQ9</accession>
<feature type="chain" id="PRO_5022173425" evidence="1">
    <location>
        <begin position="22"/>
        <end position="112"/>
    </location>
</feature>
<name>A0A517NGQ9_9BACT</name>
<reference evidence="2 3" key="1">
    <citation type="submission" date="2019-02" db="EMBL/GenBank/DDBJ databases">
        <title>Deep-cultivation of Planctomycetes and their phenomic and genomic characterization uncovers novel biology.</title>
        <authorList>
            <person name="Wiegand S."/>
            <person name="Jogler M."/>
            <person name="Boedeker C."/>
            <person name="Pinto D."/>
            <person name="Vollmers J."/>
            <person name="Rivas-Marin E."/>
            <person name="Kohn T."/>
            <person name="Peeters S.H."/>
            <person name="Heuer A."/>
            <person name="Rast P."/>
            <person name="Oberbeckmann S."/>
            <person name="Bunk B."/>
            <person name="Jeske O."/>
            <person name="Meyerdierks A."/>
            <person name="Storesund J.E."/>
            <person name="Kallscheuer N."/>
            <person name="Luecker S."/>
            <person name="Lage O.M."/>
            <person name="Pohl T."/>
            <person name="Merkel B.J."/>
            <person name="Hornburger P."/>
            <person name="Mueller R.-W."/>
            <person name="Bruemmer F."/>
            <person name="Labrenz M."/>
            <person name="Spormann A.M."/>
            <person name="Op den Camp H."/>
            <person name="Overmann J."/>
            <person name="Amann R."/>
            <person name="Jetten M.S.M."/>
            <person name="Mascher T."/>
            <person name="Medema M.H."/>
            <person name="Devos D.P."/>
            <person name="Kaster A.-K."/>
            <person name="Ovreas L."/>
            <person name="Rohde M."/>
            <person name="Galperin M.Y."/>
            <person name="Jogler C."/>
        </authorList>
    </citation>
    <scope>NUCLEOTIDE SEQUENCE [LARGE SCALE GENOMIC DNA]</scope>
    <source>
        <strain evidence="2 3">K22_7</strain>
    </source>
</reference>
<protein>
    <submittedName>
        <fullName evidence="2">Uncharacterized protein</fullName>
    </submittedName>
</protein>
<dbReference type="EMBL" id="CP036525">
    <property type="protein sequence ID" value="QDT06268.1"/>
    <property type="molecule type" value="Genomic_DNA"/>
</dbReference>
<gene>
    <name evidence="2" type="ORF">K227x_46770</name>
</gene>
<proteinExistence type="predicted"/>
<dbReference type="RefSeq" id="WP_145172794.1">
    <property type="nucleotide sequence ID" value="NZ_CP036525.1"/>
</dbReference>
<sequence precursor="true">MNPRIFIAVALLLLASPLASAGVIVFEGDAPTAVQSTFSMAGDELVDAPAIQDSDGLDASMAVSTPTTVVVLAAIAADRVIVPTANEMPERLSVANATLPPTPLLDHLLKPS</sequence>
<dbReference type="AlphaFoldDB" id="A0A517NGQ9"/>
<keyword evidence="3" id="KW-1185">Reference proteome</keyword>
<organism evidence="2 3">
    <name type="scientific">Rubripirellula lacrimiformis</name>
    <dbReference type="NCBI Taxonomy" id="1930273"/>
    <lineage>
        <taxon>Bacteria</taxon>
        <taxon>Pseudomonadati</taxon>
        <taxon>Planctomycetota</taxon>
        <taxon>Planctomycetia</taxon>
        <taxon>Pirellulales</taxon>
        <taxon>Pirellulaceae</taxon>
        <taxon>Rubripirellula</taxon>
    </lineage>
</organism>
<evidence type="ECO:0000256" key="1">
    <source>
        <dbReference type="SAM" id="SignalP"/>
    </source>
</evidence>
<keyword evidence="1" id="KW-0732">Signal</keyword>
<dbReference type="Proteomes" id="UP000318538">
    <property type="component" value="Chromosome"/>
</dbReference>